<gene>
    <name evidence="2" type="ORF">SAMN04489745_0146</name>
    <name evidence="3" type="ORF">SAMN04489745_3566</name>
    <name evidence="4" type="ORF">SAMN04489745_3660</name>
</gene>
<accession>A0A1H4WSN9</accession>
<dbReference type="EMBL" id="FNSN01000006">
    <property type="protein sequence ID" value="SEC96367.1"/>
    <property type="molecule type" value="Genomic_DNA"/>
</dbReference>
<keyword evidence="5" id="KW-1185">Reference proteome</keyword>
<keyword evidence="1" id="KW-1133">Transmembrane helix</keyword>
<organism evidence="3 5">
    <name type="scientific">Arthrobacter woluwensis</name>
    <dbReference type="NCBI Taxonomy" id="156980"/>
    <lineage>
        <taxon>Bacteria</taxon>
        <taxon>Bacillati</taxon>
        <taxon>Actinomycetota</taxon>
        <taxon>Actinomycetes</taxon>
        <taxon>Micrococcales</taxon>
        <taxon>Micrococcaceae</taxon>
        <taxon>Arthrobacter</taxon>
    </lineage>
</organism>
<dbReference type="EMBL" id="FNSN01000003">
    <property type="protein sequence ID" value="SEB44987.1"/>
    <property type="molecule type" value="Genomic_DNA"/>
</dbReference>
<dbReference type="Proteomes" id="UP000182652">
    <property type="component" value="Unassembled WGS sequence"/>
</dbReference>
<dbReference type="AlphaFoldDB" id="A0A1H4WSN9"/>
<feature type="transmembrane region" description="Helical" evidence="1">
    <location>
        <begin position="45"/>
        <end position="66"/>
    </location>
</feature>
<dbReference type="EMBL" id="FNSN01000009">
    <property type="protein sequence ID" value="SED00323.1"/>
    <property type="molecule type" value="Genomic_DNA"/>
</dbReference>
<proteinExistence type="predicted"/>
<dbReference type="STRING" id="156980.SAMN04489745_0146"/>
<evidence type="ECO:0000256" key="1">
    <source>
        <dbReference type="SAM" id="Phobius"/>
    </source>
</evidence>
<protein>
    <submittedName>
        <fullName evidence="3">Uncharacterized protein</fullName>
    </submittedName>
</protein>
<feature type="transmembrane region" description="Helical" evidence="1">
    <location>
        <begin position="21"/>
        <end position="39"/>
    </location>
</feature>
<name>A0A1H4WSN9_9MICC</name>
<keyword evidence="1" id="KW-0472">Membrane</keyword>
<dbReference type="RefSeq" id="WP_066217079.1">
    <property type="nucleotide sequence ID" value="NZ_FNSN01000003.1"/>
</dbReference>
<sequence length="87" mass="8852">MPDHRAATQTRYPWRAVARTALAVGLPLIAGAPLIYQAATLHDPAAATGLAAAVLGVAGAITRVMALPLVNDFLTKIGLGAEPKSPA</sequence>
<reference evidence="3 5" key="1">
    <citation type="submission" date="2016-10" db="EMBL/GenBank/DDBJ databases">
        <authorList>
            <person name="de Groot N.N."/>
        </authorList>
    </citation>
    <scope>NUCLEOTIDE SEQUENCE [LARGE SCALE GENOMIC DNA]</scope>
    <source>
        <strain evidence="3 5">DSM 10495</strain>
    </source>
</reference>
<evidence type="ECO:0000313" key="2">
    <source>
        <dbReference type="EMBL" id="SEB44987.1"/>
    </source>
</evidence>
<keyword evidence="1" id="KW-0812">Transmembrane</keyword>
<evidence type="ECO:0000313" key="3">
    <source>
        <dbReference type="EMBL" id="SEC96367.1"/>
    </source>
</evidence>
<evidence type="ECO:0000313" key="4">
    <source>
        <dbReference type="EMBL" id="SED00323.1"/>
    </source>
</evidence>
<evidence type="ECO:0000313" key="5">
    <source>
        <dbReference type="Proteomes" id="UP000182652"/>
    </source>
</evidence>